<dbReference type="Gene3D" id="3.30.43.10">
    <property type="entry name" value="Uridine Diphospho-n-acetylenolpyruvylglucosamine Reductase, domain 2"/>
    <property type="match status" value="1"/>
</dbReference>
<dbReference type="Gene3D" id="3.40.462.20">
    <property type="match status" value="1"/>
</dbReference>
<proteinExistence type="inferred from homology"/>
<dbReference type="PROSITE" id="PS51387">
    <property type="entry name" value="FAD_PCMH"/>
    <property type="match status" value="1"/>
</dbReference>
<dbReference type="InterPro" id="IPR016167">
    <property type="entry name" value="FAD-bd_PCMH_sub1"/>
</dbReference>
<accession>A0A831TDU0</accession>
<reference evidence="7" key="1">
    <citation type="journal article" date="2020" name="mSystems">
        <title>Genome- and Community-Level Interaction Insights into Carbon Utilization and Element Cycling Functions of Hydrothermarchaeota in Hydrothermal Sediment.</title>
        <authorList>
            <person name="Zhou Z."/>
            <person name="Liu Y."/>
            <person name="Xu W."/>
            <person name="Pan J."/>
            <person name="Luo Z.H."/>
            <person name="Li M."/>
        </authorList>
    </citation>
    <scope>NUCLEOTIDE SEQUENCE [LARGE SCALE GENOMIC DNA]</scope>
    <source>
        <strain evidence="7">SpSt-210</strain>
    </source>
</reference>
<organism evidence="7">
    <name type="scientific">Thermorudis peleae</name>
    <dbReference type="NCBI Taxonomy" id="1382356"/>
    <lineage>
        <taxon>Bacteria</taxon>
        <taxon>Pseudomonadati</taxon>
        <taxon>Thermomicrobiota</taxon>
        <taxon>Thermomicrobia</taxon>
        <taxon>Thermomicrobia incertae sedis</taxon>
        <taxon>Thermorudis</taxon>
    </lineage>
</organism>
<comment type="cofactor">
    <cofactor evidence="1">
        <name>FAD</name>
        <dbReference type="ChEBI" id="CHEBI:57692"/>
    </cofactor>
</comment>
<evidence type="ECO:0000256" key="2">
    <source>
        <dbReference type="ARBA" id="ARBA00005466"/>
    </source>
</evidence>
<feature type="domain" description="FAD-binding PCMH-type" evidence="6">
    <location>
        <begin position="49"/>
        <end position="219"/>
    </location>
</feature>
<keyword evidence="3" id="KW-0285">Flavoprotein</keyword>
<keyword evidence="4" id="KW-0274">FAD</keyword>
<dbReference type="InterPro" id="IPR036318">
    <property type="entry name" value="FAD-bd_PCMH-like_sf"/>
</dbReference>
<dbReference type="InterPro" id="IPR012951">
    <property type="entry name" value="BBE"/>
</dbReference>
<gene>
    <name evidence="7" type="ORF">ENP34_02520</name>
</gene>
<dbReference type="InterPro" id="IPR016166">
    <property type="entry name" value="FAD-bd_PCMH"/>
</dbReference>
<evidence type="ECO:0000256" key="1">
    <source>
        <dbReference type="ARBA" id="ARBA00001974"/>
    </source>
</evidence>
<dbReference type="GO" id="GO:0071949">
    <property type="term" value="F:FAD binding"/>
    <property type="evidence" value="ECO:0007669"/>
    <property type="project" value="InterPro"/>
</dbReference>
<dbReference type="PANTHER" id="PTHR42973">
    <property type="entry name" value="BINDING OXIDOREDUCTASE, PUTATIVE (AFU_ORTHOLOGUE AFUA_1G17690)-RELATED"/>
    <property type="match status" value="1"/>
</dbReference>
<comment type="similarity">
    <text evidence="2">Belongs to the oxygen-dependent FAD-linked oxidoreductase family.</text>
</comment>
<dbReference type="Gene3D" id="3.30.465.10">
    <property type="match status" value="1"/>
</dbReference>
<dbReference type="InterPro" id="IPR050416">
    <property type="entry name" value="FAD-linked_Oxidoreductase"/>
</dbReference>
<name>A0A831TDU0_9BACT</name>
<keyword evidence="5" id="KW-0560">Oxidoreductase</keyword>
<dbReference type="InterPro" id="IPR016169">
    <property type="entry name" value="FAD-bd_PCMH_sub2"/>
</dbReference>
<dbReference type="InterPro" id="IPR006094">
    <property type="entry name" value="Oxid_FAD_bind_N"/>
</dbReference>
<dbReference type="GO" id="GO:0016491">
    <property type="term" value="F:oxidoreductase activity"/>
    <property type="evidence" value="ECO:0007669"/>
    <property type="project" value="UniProtKB-KW"/>
</dbReference>
<comment type="caution">
    <text evidence="7">The sequence shown here is derived from an EMBL/GenBank/DDBJ whole genome shotgun (WGS) entry which is preliminary data.</text>
</comment>
<evidence type="ECO:0000259" key="6">
    <source>
        <dbReference type="PROSITE" id="PS51387"/>
    </source>
</evidence>
<evidence type="ECO:0000256" key="4">
    <source>
        <dbReference type="ARBA" id="ARBA00022827"/>
    </source>
</evidence>
<sequence length="471" mass="50822">MQATMTHDATLSSLTGLDLRPLEQRLRGTLLRPGMATYDSARQLMNRAVTRRPAAIAQVADSQDVVEVVRFARDRGLPLGVRSGGHSPAGYGMVDDALVVDLSGMKRVTIDPDARLARVEAGVTSGELAAFAQPHGLAISTGDTSSVGFGGLATGGGIGFMVRKYGLTIDNLIAAQVVTASGKLVTASEQEHPDLFWAIRGGGGNFGIITEFIVRLAEVRQILGGDLVLPASREVIRGYLDYVADAPEGLTTIAHLMHAPPAPYIPEARVGEVVLSILVTWVGDESEGQRAVAPLRALAEPVADAIAWMPYPAIFNFTAHQAVPICHRIRSVLTHEVSDEVVDAALEAVERVNSPFSLVQFRGLGGAMARVGREATAFAHRDARYMVTLLALWMDENEDATPHRAWIEAVWPAIRAIGTGAYVNFLEEEGHERIRQAYPLPTLARLAEVKRSYDPHNMFRFNQNIAPAMSA</sequence>
<dbReference type="AlphaFoldDB" id="A0A831TDU0"/>
<dbReference type="PROSITE" id="PS00862">
    <property type="entry name" value="OX2_COVAL_FAD"/>
    <property type="match status" value="1"/>
</dbReference>
<evidence type="ECO:0000313" key="7">
    <source>
        <dbReference type="EMBL" id="HEG90304.1"/>
    </source>
</evidence>
<protein>
    <submittedName>
        <fullName evidence="7">FAD-binding oxidoreductase</fullName>
    </submittedName>
</protein>
<evidence type="ECO:0000256" key="5">
    <source>
        <dbReference type="ARBA" id="ARBA00023002"/>
    </source>
</evidence>
<dbReference type="SUPFAM" id="SSF56176">
    <property type="entry name" value="FAD-binding/transporter-associated domain-like"/>
    <property type="match status" value="1"/>
</dbReference>
<evidence type="ECO:0000256" key="3">
    <source>
        <dbReference type="ARBA" id="ARBA00022630"/>
    </source>
</evidence>
<dbReference type="PANTHER" id="PTHR42973:SF39">
    <property type="entry name" value="FAD-BINDING PCMH-TYPE DOMAIN-CONTAINING PROTEIN"/>
    <property type="match status" value="1"/>
</dbReference>
<dbReference type="InterPro" id="IPR006093">
    <property type="entry name" value="Oxy_OxRdtase_FAD_BS"/>
</dbReference>
<dbReference type="EMBL" id="DSIY01000053">
    <property type="protein sequence ID" value="HEG90304.1"/>
    <property type="molecule type" value="Genomic_DNA"/>
</dbReference>
<dbReference type="Pfam" id="PF01565">
    <property type="entry name" value="FAD_binding_4"/>
    <property type="match status" value="1"/>
</dbReference>
<dbReference type="Pfam" id="PF08031">
    <property type="entry name" value="BBE"/>
    <property type="match status" value="1"/>
</dbReference>